<proteinExistence type="predicted"/>
<accession>A0A381NFA5</accession>
<name>A0A381NFA5_9ZZZZ</name>
<gene>
    <name evidence="1" type="ORF">METZ01_LOCUS6120</name>
</gene>
<organism evidence="1">
    <name type="scientific">marine metagenome</name>
    <dbReference type="NCBI Taxonomy" id="408172"/>
    <lineage>
        <taxon>unclassified sequences</taxon>
        <taxon>metagenomes</taxon>
        <taxon>ecological metagenomes</taxon>
    </lineage>
</organism>
<dbReference type="EMBL" id="UINC01000322">
    <property type="protein sequence ID" value="SUZ53266.1"/>
    <property type="molecule type" value="Genomic_DNA"/>
</dbReference>
<dbReference type="Pfam" id="PF19649">
    <property type="entry name" value="DUF6152"/>
    <property type="match status" value="1"/>
</dbReference>
<evidence type="ECO:0000313" key="1">
    <source>
        <dbReference type="EMBL" id="SUZ53266.1"/>
    </source>
</evidence>
<dbReference type="InterPro" id="IPR046150">
    <property type="entry name" value="DUF6152"/>
</dbReference>
<sequence>MLRLVYTLFFFILYTNNALAHHAFAADYDSGREGLIAGTITEVIYKNPHARYYLDVINDNGETETWDLQTMNLMILGRIGWKKDTFKVGDKVKVFGILGRNHSKRMSITTITTEDGKVISPLRSRGSSDAGKDVVTENALKQEFVSTDITIDIENTKLLGDWDIMTTGFAGGKTTSHVDVSFEEDAGKIKAYVYDGPVNVRFNKNYFEFDLDWSTAWDTGHISTFSGKITDEGKLEGKVSHNGSHDFLGNPMQGGEFTGSRSNSEQISDNILPSLVDLSGIWNRASGFWPIRKINYAMTTKGQSVIDNYLEMDNPNSRCGSMGLIMASGMPYTMEVINTEDYVVIIYGADYVRRIYLDDRELPDTATNSSLGFSKGHWVGETLVVKTTNLTPAFISTRGQPISANAYTMERFYLGKGGYLHADLWLHDPENYTRTPYIRRVMKRNTGTPVVAKVGCDPYTFFRGLYLEGQLEEFWDRSAYRQ</sequence>
<protein>
    <submittedName>
        <fullName evidence="1">Uncharacterized protein</fullName>
    </submittedName>
</protein>
<dbReference type="AlphaFoldDB" id="A0A381NFA5"/>
<reference evidence="1" key="1">
    <citation type="submission" date="2018-05" db="EMBL/GenBank/DDBJ databases">
        <authorList>
            <person name="Lanie J.A."/>
            <person name="Ng W.-L."/>
            <person name="Kazmierczak K.M."/>
            <person name="Andrzejewski T.M."/>
            <person name="Davidsen T.M."/>
            <person name="Wayne K.J."/>
            <person name="Tettelin H."/>
            <person name="Glass J.I."/>
            <person name="Rusch D."/>
            <person name="Podicherti R."/>
            <person name="Tsui H.-C.T."/>
            <person name="Winkler M.E."/>
        </authorList>
    </citation>
    <scope>NUCLEOTIDE SEQUENCE</scope>
</reference>